<name>A0A251ZTU8_9PROT</name>
<dbReference type="GO" id="GO:0016491">
    <property type="term" value="F:oxidoreductase activity"/>
    <property type="evidence" value="ECO:0007669"/>
    <property type="project" value="InterPro"/>
</dbReference>
<evidence type="ECO:0000313" key="2">
    <source>
        <dbReference type="EMBL" id="OUI78087.1"/>
    </source>
</evidence>
<organism evidence="2 3">
    <name type="scientific">Commensalibacter intestini</name>
    <dbReference type="NCBI Taxonomy" id="479936"/>
    <lineage>
        <taxon>Bacteria</taxon>
        <taxon>Pseudomonadati</taxon>
        <taxon>Pseudomonadota</taxon>
        <taxon>Alphaproteobacteria</taxon>
        <taxon>Acetobacterales</taxon>
        <taxon>Acetobacteraceae</taxon>
    </lineage>
</organism>
<dbReference type="Proteomes" id="UP000194946">
    <property type="component" value="Unassembled WGS sequence"/>
</dbReference>
<accession>A0A251ZTU8</accession>
<dbReference type="PANTHER" id="PTHR42923:SF47">
    <property type="entry name" value="BLR3003 PROTEIN"/>
    <property type="match status" value="1"/>
</dbReference>
<dbReference type="EMBL" id="JOPB01000008">
    <property type="protein sequence ID" value="OUI78087.1"/>
    <property type="molecule type" value="Genomic_DNA"/>
</dbReference>
<dbReference type="InterPro" id="IPR050464">
    <property type="entry name" value="Zeta_carotene_desat/Oxidored"/>
</dbReference>
<dbReference type="Pfam" id="PF01593">
    <property type="entry name" value="Amino_oxidase"/>
    <property type="match status" value="1"/>
</dbReference>
<reference evidence="3" key="1">
    <citation type="submission" date="2014-06" db="EMBL/GenBank/DDBJ databases">
        <authorList>
            <person name="Winans N.J."/>
            <person name="Newell P.D."/>
            <person name="Douglas A.E."/>
        </authorList>
    </citation>
    <scope>NUCLEOTIDE SEQUENCE [LARGE SCALE GENOMIC DNA]</scope>
    <source>
        <strain evidence="3">DmL_052</strain>
    </source>
</reference>
<dbReference type="PANTHER" id="PTHR42923">
    <property type="entry name" value="PROTOPORPHYRINOGEN OXIDASE"/>
    <property type="match status" value="1"/>
</dbReference>
<sequence length="434" mass="47779">MVKKHIHIIGGGLAGLSAAVSLSQRSDAQVILYESSPSLGGRARSFYDTHLERTIDNGNHLILSGNDAVFKYLRLIDATNSLIGSGYPLFPFVDLELGKRWDLLLSKGRFPWWLFLAKHRVPDFKFPELFALWKLLKADTQQTVADCLVNGQFARRLLKPFAVSALNTSCDAGSALLLGSVMRQSLMKGGKACIPYFPKEGLSETFVQPATSLIELQGGKIHLKSRLSELHVEDGKIDYFVMNNNKIEVGPQDTVILALSAHVAEQILGAVCPKVKVPNQFESILNLHYAVDPNLRIKGSVDKAKFVGVIGGISEWIFVKPGVISITVSAANRFIGCQSENLAELIWQEVKEVLSPVVETPLPEEIPNYRLLWEKRASFVATVEQNHRRPSCYTPYYNLFLAGDWVATGLPATIEGAIRSGFSAADAVFASKPD</sequence>
<feature type="domain" description="Amine oxidase" evidence="1">
    <location>
        <begin position="13"/>
        <end position="428"/>
    </location>
</feature>
<dbReference type="InterPro" id="IPR036188">
    <property type="entry name" value="FAD/NAD-bd_sf"/>
</dbReference>
<dbReference type="NCBIfam" id="TIGR03467">
    <property type="entry name" value="HpnE"/>
    <property type="match status" value="1"/>
</dbReference>
<dbReference type="Gene3D" id="3.90.660.10">
    <property type="match status" value="1"/>
</dbReference>
<evidence type="ECO:0000259" key="1">
    <source>
        <dbReference type="Pfam" id="PF01593"/>
    </source>
</evidence>
<dbReference type="InterPro" id="IPR002937">
    <property type="entry name" value="Amino_oxidase"/>
</dbReference>
<comment type="caution">
    <text evidence="2">The sequence shown here is derived from an EMBL/GenBank/DDBJ whole genome shotgun (WGS) entry which is preliminary data.</text>
</comment>
<gene>
    <name evidence="2" type="ORF">HK18_11140</name>
</gene>
<dbReference type="RefSeq" id="WP_086632502.1">
    <property type="nucleotide sequence ID" value="NZ_JOPB01000008.1"/>
</dbReference>
<evidence type="ECO:0000313" key="3">
    <source>
        <dbReference type="Proteomes" id="UP000194946"/>
    </source>
</evidence>
<dbReference type="AlphaFoldDB" id="A0A251ZTU8"/>
<dbReference type="Gene3D" id="3.50.50.60">
    <property type="entry name" value="FAD/NAD(P)-binding domain"/>
    <property type="match status" value="2"/>
</dbReference>
<dbReference type="InterPro" id="IPR017830">
    <property type="entry name" value="SQase_HpnE"/>
</dbReference>
<keyword evidence="3" id="KW-1185">Reference proteome</keyword>
<dbReference type="SUPFAM" id="SSF51905">
    <property type="entry name" value="FAD/NAD(P)-binding domain"/>
    <property type="match status" value="1"/>
</dbReference>
<protein>
    <recommendedName>
        <fullName evidence="1">Amine oxidase domain-containing protein</fullName>
    </recommendedName>
</protein>
<proteinExistence type="predicted"/>